<gene>
    <name evidence="1" type="ORF">AFM18_20050</name>
    <name evidence="2" type="ORF">N5D93_26250</name>
</gene>
<evidence type="ECO:0000313" key="4">
    <source>
        <dbReference type="Proteomes" id="UP001161094"/>
    </source>
</evidence>
<reference evidence="2" key="2">
    <citation type="submission" date="2022-09" db="EMBL/GenBank/DDBJ databases">
        <title>Intensive care unit water sources are persistently colonized with multi-drug resistant bacteria and are the site of extensive horizontal gene transfer of antibiotic resistance genes.</title>
        <authorList>
            <person name="Diorio-Toth L."/>
        </authorList>
    </citation>
    <scope>NUCLEOTIDE SEQUENCE</scope>
    <source>
        <strain evidence="2">GD03843</strain>
    </source>
</reference>
<comment type="caution">
    <text evidence="2">The sequence shown here is derived from an EMBL/GenBank/DDBJ whole genome shotgun (WGS) entry which is preliminary data.</text>
</comment>
<sequence length="60" mass="6684">MTQETIDQYVRSALALSGYALRESTTVEVVQQFARIHDIAASFVDEPLPVELESASVFRP</sequence>
<dbReference type="AlphaFoldDB" id="A0A3Q9KHU7"/>
<evidence type="ECO:0000313" key="1">
    <source>
        <dbReference type="EMBL" id="KNE25864.1"/>
    </source>
</evidence>
<dbReference type="Proteomes" id="UP001161094">
    <property type="component" value="Unassembled WGS sequence"/>
</dbReference>
<protein>
    <submittedName>
        <fullName evidence="2">DUF4089 domain-containing protein</fullName>
    </submittedName>
</protein>
<dbReference type="Proteomes" id="UP000037511">
    <property type="component" value="Unassembled WGS sequence"/>
</dbReference>
<accession>A0A3Q9KHU7</accession>
<name>A0A3Q9KHU7_9BURK</name>
<organism evidence="2 4">
    <name type="scientific">Achromobacter spanius</name>
    <dbReference type="NCBI Taxonomy" id="217203"/>
    <lineage>
        <taxon>Bacteria</taxon>
        <taxon>Pseudomonadati</taxon>
        <taxon>Pseudomonadota</taxon>
        <taxon>Betaproteobacteria</taxon>
        <taxon>Burkholderiales</taxon>
        <taxon>Alcaligenaceae</taxon>
        <taxon>Achromobacter</taxon>
    </lineage>
</organism>
<evidence type="ECO:0000313" key="3">
    <source>
        <dbReference type="Proteomes" id="UP000037511"/>
    </source>
</evidence>
<dbReference type="EMBL" id="JAOCDZ010000024">
    <property type="protein sequence ID" value="MDH0739339.1"/>
    <property type="molecule type" value="Genomic_DNA"/>
</dbReference>
<dbReference type="InterPro" id="IPR025148">
    <property type="entry name" value="AtzG-like"/>
</dbReference>
<dbReference type="OrthoDB" id="8662424at2"/>
<dbReference type="EMBL" id="LGVG01000029">
    <property type="protein sequence ID" value="KNE25864.1"/>
    <property type="molecule type" value="Genomic_DNA"/>
</dbReference>
<evidence type="ECO:0000313" key="2">
    <source>
        <dbReference type="EMBL" id="MDH0739339.1"/>
    </source>
</evidence>
<dbReference type="Pfam" id="PF13318">
    <property type="entry name" value="AtzG-like"/>
    <property type="match status" value="1"/>
</dbReference>
<dbReference type="RefSeq" id="WP_050448639.1">
    <property type="nucleotide sequence ID" value="NZ_CBFGSQ010000108.1"/>
</dbReference>
<proteinExistence type="predicted"/>
<reference evidence="1 3" key="1">
    <citation type="submission" date="2015-07" db="EMBL/GenBank/DDBJ databases">
        <title>Draft genome of Achromobacter spanius.</title>
        <authorList>
            <person name="Wang X."/>
        </authorList>
    </citation>
    <scope>NUCLEOTIDE SEQUENCE [LARGE SCALE GENOMIC DNA]</scope>
    <source>
        <strain evidence="1 3">CGMCC9173</strain>
    </source>
</reference>